<evidence type="ECO:0000259" key="1">
    <source>
        <dbReference type="PROSITE" id="PS50112"/>
    </source>
</evidence>
<feature type="domain" description="PAC" evidence="2">
    <location>
        <begin position="816"/>
        <end position="867"/>
    </location>
</feature>
<dbReference type="SMART" id="SM00388">
    <property type="entry name" value="HisKA"/>
    <property type="match status" value="1"/>
</dbReference>
<dbReference type="Gene3D" id="6.10.250.490">
    <property type="match status" value="1"/>
</dbReference>
<dbReference type="SMART" id="SM00091">
    <property type="entry name" value="PAS"/>
    <property type="match status" value="7"/>
</dbReference>
<feature type="domain" description="PAC" evidence="2">
    <location>
        <begin position="448"/>
        <end position="500"/>
    </location>
</feature>
<dbReference type="SMART" id="SM00086">
    <property type="entry name" value="PAC"/>
    <property type="match status" value="2"/>
</dbReference>
<dbReference type="PANTHER" id="PTHR44757">
    <property type="entry name" value="DIGUANYLATE CYCLASE DGCP"/>
    <property type="match status" value="1"/>
</dbReference>
<evidence type="ECO:0008006" key="5">
    <source>
        <dbReference type="Google" id="ProtNLM"/>
    </source>
</evidence>
<dbReference type="NCBIfam" id="TIGR00229">
    <property type="entry name" value="sensory_box"/>
    <property type="match status" value="5"/>
</dbReference>
<dbReference type="RefSeq" id="WP_250987228.1">
    <property type="nucleotide sequence ID" value="NZ_QFDM01000002.1"/>
</dbReference>
<dbReference type="PANTHER" id="PTHR44757:SF2">
    <property type="entry name" value="BIOFILM ARCHITECTURE MAINTENANCE PROTEIN MBAA"/>
    <property type="match status" value="1"/>
</dbReference>
<dbReference type="SUPFAM" id="SSF55785">
    <property type="entry name" value="PYP-like sensor domain (PAS domain)"/>
    <property type="match status" value="7"/>
</dbReference>
<dbReference type="Pfam" id="PF13426">
    <property type="entry name" value="PAS_9"/>
    <property type="match status" value="2"/>
</dbReference>
<proteinExistence type="predicted"/>
<gene>
    <name evidence="3" type="ORF">DIC75_06495</name>
</gene>
<accession>A0ABD4TEF9</accession>
<dbReference type="PROSITE" id="PS50113">
    <property type="entry name" value="PAC"/>
    <property type="match status" value="3"/>
</dbReference>
<name>A0ABD4TEF9_9EURY</name>
<feature type="domain" description="PAS" evidence="1">
    <location>
        <begin position="374"/>
        <end position="444"/>
    </location>
</feature>
<keyword evidence="4" id="KW-1185">Reference proteome</keyword>
<feature type="domain" description="PAS" evidence="1">
    <location>
        <begin position="747"/>
        <end position="817"/>
    </location>
</feature>
<dbReference type="Pfam" id="PF00989">
    <property type="entry name" value="PAS"/>
    <property type="match status" value="1"/>
</dbReference>
<dbReference type="Gene3D" id="3.30.450.20">
    <property type="entry name" value="PAS domain"/>
    <property type="match status" value="7"/>
</dbReference>
<protein>
    <recommendedName>
        <fullName evidence="5">Histidine kinase</fullName>
    </recommendedName>
</protein>
<organism evidence="3 4">
    <name type="scientific">Methanoculleus oceani</name>
    <dbReference type="NCBI Taxonomy" id="2184756"/>
    <lineage>
        <taxon>Archaea</taxon>
        <taxon>Methanobacteriati</taxon>
        <taxon>Methanobacteriota</taxon>
        <taxon>Stenosarchaea group</taxon>
        <taxon>Methanomicrobia</taxon>
        <taxon>Methanomicrobiales</taxon>
        <taxon>Methanomicrobiaceae</taxon>
        <taxon>Methanoculleus</taxon>
    </lineage>
</organism>
<dbReference type="InterPro" id="IPR013656">
    <property type="entry name" value="PAS_4"/>
</dbReference>
<dbReference type="Pfam" id="PF13188">
    <property type="entry name" value="PAS_8"/>
    <property type="match status" value="2"/>
</dbReference>
<dbReference type="EMBL" id="QFDM01000002">
    <property type="protein sequence ID" value="MCM2465967.1"/>
    <property type="molecule type" value="Genomic_DNA"/>
</dbReference>
<feature type="domain" description="PAS" evidence="1">
    <location>
        <begin position="129"/>
        <end position="175"/>
    </location>
</feature>
<dbReference type="InterPro" id="IPR003661">
    <property type="entry name" value="HisK_dim/P_dom"/>
</dbReference>
<dbReference type="PROSITE" id="PS50112">
    <property type="entry name" value="PAS"/>
    <property type="match status" value="5"/>
</dbReference>
<reference evidence="3 4" key="1">
    <citation type="submission" date="2018-05" db="EMBL/GenBank/DDBJ databases">
        <title>Isolation and characterization of genus Methanoculleus species and their viruses from deep sea marine sediment offshore southwestern Taiwan.</title>
        <authorList>
            <person name="Wei W.-H."/>
            <person name="Chen W.-C."/>
            <person name="Lai M.-C."/>
            <person name="Chen S.-C."/>
        </authorList>
    </citation>
    <scope>NUCLEOTIDE SEQUENCE [LARGE SCALE GENOMIC DNA]</scope>
    <source>
        <strain evidence="3 4">CWC-02</strain>
    </source>
</reference>
<dbReference type="Gene3D" id="1.10.287.130">
    <property type="match status" value="1"/>
</dbReference>
<dbReference type="Pfam" id="PF08448">
    <property type="entry name" value="PAS_4"/>
    <property type="match status" value="2"/>
</dbReference>
<feature type="domain" description="PAC" evidence="2">
    <location>
        <begin position="575"/>
        <end position="625"/>
    </location>
</feature>
<dbReference type="AlphaFoldDB" id="A0ABD4TEF9"/>
<dbReference type="InterPro" id="IPR035965">
    <property type="entry name" value="PAS-like_dom_sf"/>
</dbReference>
<dbReference type="Proteomes" id="UP001523230">
    <property type="component" value="Unassembled WGS sequence"/>
</dbReference>
<evidence type="ECO:0000313" key="3">
    <source>
        <dbReference type="EMBL" id="MCM2465967.1"/>
    </source>
</evidence>
<dbReference type="CDD" id="cd00082">
    <property type="entry name" value="HisKA"/>
    <property type="match status" value="1"/>
</dbReference>
<feature type="domain" description="PAS" evidence="1">
    <location>
        <begin position="501"/>
        <end position="571"/>
    </location>
</feature>
<dbReference type="InterPro" id="IPR001610">
    <property type="entry name" value="PAC"/>
</dbReference>
<sequence>MTPFSGASVEPALAPHILDLLDEGVLLVGPENRIVWINRALQHCLGVDRDALFGGDAGEFLNRFLLPRVVEEECRRAISASLRDRADLPALACTLRTADGEERRIRCSGRVGEDGMHLVRLQDFRPDGEQEMLETILSYLPETVNILDRDLRYVHVDRGFARKLGREPHEMVGKTWEELGFTTEGAGPYFEKVREVFATGKQVRGEVRHAVIKDVEYSEYISVPIPGPSGRVERVLTVSRDITGRKRAERTMAHERELLQAIIDAIPVMITIYDPNLKTFRFNRALRETLGWTEEDARGGGLMALCYPDAGYREMVGRFMRSLEPGWRDFVLRAKDGSFVESSWANIRLSDDTRVGIGIDIRERKAAERALRESEEWFRGIYERAGIGIALVGLDGCIIDSNPAFQEMLGYERDDLRGMHFADTTHPDDLAEDTALAASLVAGEIESYRLEKRYVGRDGRILWGMLTGSLVRNAEGGPEFLIGMIENITDRKRAEDALRESEERYRSLVELMPDAVVVHQDGIIVYVNPACVRIAGAGSPEEIVGKPLDLFVSPEYREAIAGQIRRMQQEGTATPLAEQELRTLDGRTIRVDITATPILYRGRPSIMAVFRDITERKQAEETLQFERDQLLSIFDGLEQIVYVTDPATNEILYANPYFTRALGKDVIGGLCYREFQGRETPCPFCTNDVILARKPEPYRWEFYNPVLDIHLDIVDRIIRWPDGRDVRLEVAIDITERKRAELALQESEEQFRALLDATPDATVLIDREGIILALNEAMASRSGGSIEDLRGTCVYDLFPPDLAASRKKWADEAFSSAKPIRMTDEYEGRIFDHILFPIQGANGQVRRLAVISADVTERKQVERIRREAYDRIEQNIEQFAILADHVRQPLQVILGMTELLEEGTATERIREQVERINAIVKQLDRGWIESRKIREFLRRHEAA</sequence>
<dbReference type="InterPro" id="IPR052155">
    <property type="entry name" value="Biofilm_reg_signaling"/>
</dbReference>
<dbReference type="InterPro" id="IPR000014">
    <property type="entry name" value="PAS"/>
</dbReference>
<feature type="domain" description="PAS" evidence="1">
    <location>
        <begin position="255"/>
        <end position="309"/>
    </location>
</feature>
<dbReference type="CDD" id="cd00130">
    <property type="entry name" value="PAS"/>
    <property type="match status" value="5"/>
</dbReference>
<evidence type="ECO:0000313" key="4">
    <source>
        <dbReference type="Proteomes" id="UP001523230"/>
    </source>
</evidence>
<dbReference type="InterPro" id="IPR013767">
    <property type="entry name" value="PAS_fold"/>
</dbReference>
<evidence type="ECO:0000259" key="2">
    <source>
        <dbReference type="PROSITE" id="PS50113"/>
    </source>
</evidence>
<dbReference type="InterPro" id="IPR000700">
    <property type="entry name" value="PAS-assoc_C"/>
</dbReference>
<comment type="caution">
    <text evidence="3">The sequence shown here is derived from an EMBL/GenBank/DDBJ whole genome shotgun (WGS) entry which is preliminary data.</text>
</comment>
<dbReference type="Pfam" id="PF00512">
    <property type="entry name" value="HisKA"/>
    <property type="match status" value="1"/>
</dbReference>